<protein>
    <recommendedName>
        <fullName evidence="1">F-box domain-containing protein</fullName>
    </recommendedName>
</protein>
<dbReference type="AlphaFoldDB" id="A0A1Y1UIW7"/>
<dbReference type="GeneID" id="33559969"/>
<evidence type="ECO:0000313" key="3">
    <source>
        <dbReference type="Proteomes" id="UP000193218"/>
    </source>
</evidence>
<dbReference type="Pfam" id="PF00646">
    <property type="entry name" value="F-box"/>
    <property type="match status" value="1"/>
</dbReference>
<feature type="domain" description="F-box" evidence="1">
    <location>
        <begin position="1"/>
        <end position="45"/>
    </location>
</feature>
<dbReference type="Proteomes" id="UP000193218">
    <property type="component" value="Unassembled WGS sequence"/>
</dbReference>
<dbReference type="RefSeq" id="XP_021871968.1">
    <property type="nucleotide sequence ID" value="XM_022018160.1"/>
</dbReference>
<dbReference type="InParanoid" id="A0A1Y1UIW7"/>
<reference evidence="2 3" key="1">
    <citation type="submission" date="2017-03" db="EMBL/GenBank/DDBJ databases">
        <title>Widespread Adenine N6-methylation of Active Genes in Fungi.</title>
        <authorList>
            <consortium name="DOE Joint Genome Institute"/>
            <person name="Mondo S.J."/>
            <person name="Dannebaum R.O."/>
            <person name="Kuo R.C."/>
            <person name="Louie K.B."/>
            <person name="Bewick A.J."/>
            <person name="Labutti K."/>
            <person name="Haridas S."/>
            <person name="Kuo A."/>
            <person name="Salamov A."/>
            <person name="Ahrendt S.R."/>
            <person name="Lau R."/>
            <person name="Bowen B.P."/>
            <person name="Lipzen A."/>
            <person name="Sullivan W."/>
            <person name="Andreopoulos W.B."/>
            <person name="Clum A."/>
            <person name="Lindquist E."/>
            <person name="Daum C."/>
            <person name="Northen T.R."/>
            <person name="Ramamoorthy G."/>
            <person name="Schmitz R.J."/>
            <person name="Gryganskyi A."/>
            <person name="Culley D."/>
            <person name="Magnuson J."/>
            <person name="James T.Y."/>
            <person name="O'Malley M.A."/>
            <person name="Stajich J.E."/>
            <person name="Spatafora J.W."/>
            <person name="Visel A."/>
            <person name="Grigoriev I.V."/>
        </authorList>
    </citation>
    <scope>NUCLEOTIDE SEQUENCE [LARGE SCALE GENOMIC DNA]</scope>
    <source>
        <strain evidence="2 3">NRRL Y-17943</strain>
    </source>
</reference>
<dbReference type="EMBL" id="NBSH01000005">
    <property type="protein sequence ID" value="ORX37981.1"/>
    <property type="molecule type" value="Genomic_DNA"/>
</dbReference>
<comment type="caution">
    <text evidence="2">The sequence shown here is derived from an EMBL/GenBank/DDBJ whole genome shotgun (WGS) entry which is preliminary data.</text>
</comment>
<sequence>MSLMSLPDEILRNVVRQLDQVSQLVLAQTSRPLQYLAEEELYCSLADSFFCAHRQFDHERGLRAKHAKLLSSLKGCDHRRAYVKTLSVTLYPFVVQEPIAKTLKLTAGSLRSLRLEQTATCFPPPILSDLNITFQNLAPLPHLTHLELTLSFMVTPLLNQLLKLAPQLSSLTFRRPSLPHFDPRPFGLDTTLVLPHLKNFKAEKMSKSNLMVVVDLLRLLPSLEALSLSSITMLHDSKLWLPVVEHLRPRAIQSLQVGFSSMWDFDARGGFLHVKELTLRWDYDDCWFPLLQDICVPPLPMLESLTFEAIQGLQHKLLHGCQRARVDLSDGITSRTIPSSLVARIMAAPRLEQIFFLPPQQDYLQDPSVEHVEFVEIHRGSLRESGIEPGLALRVFSHVLDHGEGLQSHLREPHPPFKFNVNISEAFNRF</sequence>
<proteinExistence type="predicted"/>
<organism evidence="2 3">
    <name type="scientific">Kockovaella imperatae</name>
    <dbReference type="NCBI Taxonomy" id="4999"/>
    <lineage>
        <taxon>Eukaryota</taxon>
        <taxon>Fungi</taxon>
        <taxon>Dikarya</taxon>
        <taxon>Basidiomycota</taxon>
        <taxon>Agaricomycotina</taxon>
        <taxon>Tremellomycetes</taxon>
        <taxon>Tremellales</taxon>
        <taxon>Cuniculitremaceae</taxon>
        <taxon>Kockovaella</taxon>
    </lineage>
</organism>
<gene>
    <name evidence="2" type="ORF">BD324DRAFT_650521</name>
</gene>
<keyword evidence="3" id="KW-1185">Reference proteome</keyword>
<accession>A0A1Y1UIW7</accession>
<dbReference type="InterPro" id="IPR036047">
    <property type="entry name" value="F-box-like_dom_sf"/>
</dbReference>
<dbReference type="SUPFAM" id="SSF81383">
    <property type="entry name" value="F-box domain"/>
    <property type="match status" value="1"/>
</dbReference>
<dbReference type="SUPFAM" id="SSF52047">
    <property type="entry name" value="RNI-like"/>
    <property type="match status" value="1"/>
</dbReference>
<dbReference type="InterPro" id="IPR001810">
    <property type="entry name" value="F-box_dom"/>
</dbReference>
<evidence type="ECO:0000313" key="2">
    <source>
        <dbReference type="EMBL" id="ORX37981.1"/>
    </source>
</evidence>
<name>A0A1Y1UIW7_9TREE</name>
<dbReference type="PROSITE" id="PS50181">
    <property type="entry name" value="FBOX"/>
    <property type="match status" value="1"/>
</dbReference>
<evidence type="ECO:0000259" key="1">
    <source>
        <dbReference type="PROSITE" id="PS50181"/>
    </source>
</evidence>